<dbReference type="InterPro" id="IPR006680">
    <property type="entry name" value="Amidohydro-rel"/>
</dbReference>
<proteinExistence type="predicted"/>
<gene>
    <name evidence="3" type="ORF">NOR51B_2328</name>
</gene>
<evidence type="ECO:0000259" key="2">
    <source>
        <dbReference type="Pfam" id="PF01979"/>
    </source>
</evidence>
<dbReference type="Proteomes" id="UP000004699">
    <property type="component" value="Unassembled WGS sequence"/>
</dbReference>
<dbReference type="eggNOG" id="COG1228">
    <property type="taxonomic scope" value="Bacteria"/>
</dbReference>
<dbReference type="InterPro" id="IPR051781">
    <property type="entry name" value="Metallo-dep_Hydrolase"/>
</dbReference>
<dbReference type="SUPFAM" id="SSF51556">
    <property type="entry name" value="Metallo-dependent hydrolases"/>
    <property type="match status" value="1"/>
</dbReference>
<keyword evidence="4" id="KW-1185">Reference proteome</keyword>
<dbReference type="EMBL" id="DS999411">
    <property type="protein sequence ID" value="EED36377.1"/>
    <property type="molecule type" value="Genomic_DNA"/>
</dbReference>
<dbReference type="PANTHER" id="PTHR43135:SF3">
    <property type="entry name" value="ALPHA-D-RIBOSE 1-METHYLPHOSPHONATE 5-TRIPHOSPHATE DIPHOSPHATASE"/>
    <property type="match status" value="1"/>
</dbReference>
<dbReference type="STRING" id="565045.NOR51B_2328"/>
<dbReference type="InterPro" id="IPR011059">
    <property type="entry name" value="Metal-dep_hydrolase_composite"/>
</dbReference>
<evidence type="ECO:0000256" key="1">
    <source>
        <dbReference type="SAM" id="SignalP"/>
    </source>
</evidence>
<feature type="signal peptide" evidence="1">
    <location>
        <begin position="1"/>
        <end position="38"/>
    </location>
</feature>
<dbReference type="AlphaFoldDB" id="B8KY23"/>
<dbReference type="RefSeq" id="WP_009021121.1">
    <property type="nucleotide sequence ID" value="NZ_DS999411.1"/>
</dbReference>
<feature type="domain" description="Amidohydrolase-related" evidence="2">
    <location>
        <begin position="93"/>
        <end position="435"/>
    </location>
</feature>
<protein>
    <submittedName>
        <fullName evidence="3">Amidohydrolase</fullName>
    </submittedName>
</protein>
<keyword evidence="3" id="KW-0378">Hydrolase</keyword>
<dbReference type="GO" id="GO:0016810">
    <property type="term" value="F:hydrolase activity, acting on carbon-nitrogen (but not peptide) bonds"/>
    <property type="evidence" value="ECO:0007669"/>
    <property type="project" value="InterPro"/>
</dbReference>
<dbReference type="Gene3D" id="3.20.20.140">
    <property type="entry name" value="Metal-dependent hydrolases"/>
    <property type="match status" value="1"/>
</dbReference>
<evidence type="ECO:0000313" key="3">
    <source>
        <dbReference type="EMBL" id="EED36377.1"/>
    </source>
</evidence>
<sequence length="463" mass="49405">MSGTVIQIIQSGALRRSARRFVIAVVSLTALLALPASAEPVAIVGGLLIDGNGGKPVKDATVLMEDGVVTAVGRRAEVDVPDGAKVIDAEGKTIMPGLADMHVHLVGGWDGVSVDMLGYQRYLNSLLYAGVTTVFDVGNIMPYIIQMRNEIAAGRLTGPRIYSVGALVDGPDPVWPPLAFALSSGAQIPGIVEQLAANGVDAIKAYTGLSVPQLRALVAEGKKHDLPVIVDFWNRTASYDAAATAPHAFAHLPPRPLSDEALDVIVNNDIHFQTTLAVKESFAFRRLDDLSFTNFSLIRDTSPPAFLEQLREYARSPRDENRVQRSTDRFEIGMASVPQLHKAGVMLVAGTDAPYPGVTLGEGLHRELELLVEAGLTPLEALQTATLNAARLMGDEEGWGTLAPGQRADVLLINGRPDRNISETRNIDLVIQRGVVLDRSALVLDPATDPGFLPGAAVDDGQF</sequence>
<dbReference type="Pfam" id="PF01979">
    <property type="entry name" value="Amidohydro_1"/>
    <property type="match status" value="1"/>
</dbReference>
<reference evidence="4" key="1">
    <citation type="journal article" date="2013" name="BMC Microbiol.">
        <title>Taxonomy and evolution of bacteriochlorophyll a-containing members of the OM60/NOR5 clade of marine gammaproteobacteria: description of Luminiphilus syltensis gen. nov., sp. nov., reclassification of Haliea rubra as Pseudohaliea rubra gen. nov., comb. nov., and emendation of Chromatocurvus halotolerans.</title>
        <authorList>
            <person name="Spring S."/>
            <person name="Riedel T."/>
            <person name="Sproer C."/>
            <person name="Yan S."/>
            <person name="Harder J."/>
            <person name="Fuchs B.M."/>
        </authorList>
    </citation>
    <scope>NUCLEOTIDE SEQUENCE [LARGE SCALE GENOMIC DNA]</scope>
    <source>
        <strain evidence="4">NOR51-B</strain>
    </source>
</reference>
<dbReference type="OrthoDB" id="9807210at2"/>
<evidence type="ECO:0000313" key="4">
    <source>
        <dbReference type="Proteomes" id="UP000004699"/>
    </source>
</evidence>
<accession>B8KY23</accession>
<dbReference type="SUPFAM" id="SSF51338">
    <property type="entry name" value="Composite domain of metallo-dependent hydrolases"/>
    <property type="match status" value="1"/>
</dbReference>
<dbReference type="PANTHER" id="PTHR43135">
    <property type="entry name" value="ALPHA-D-RIBOSE 1-METHYLPHOSPHONATE 5-TRIPHOSPHATE DIPHOSPHATASE"/>
    <property type="match status" value="1"/>
</dbReference>
<keyword evidence="1" id="KW-0732">Signal</keyword>
<feature type="chain" id="PRO_5002876631" evidence="1">
    <location>
        <begin position="39"/>
        <end position="463"/>
    </location>
</feature>
<dbReference type="InterPro" id="IPR032466">
    <property type="entry name" value="Metal_Hydrolase"/>
</dbReference>
<organism evidence="3 4">
    <name type="scientific">Luminiphilus syltensis NOR5-1B</name>
    <dbReference type="NCBI Taxonomy" id="565045"/>
    <lineage>
        <taxon>Bacteria</taxon>
        <taxon>Pseudomonadati</taxon>
        <taxon>Pseudomonadota</taxon>
        <taxon>Gammaproteobacteria</taxon>
        <taxon>Cellvibrionales</taxon>
        <taxon>Halieaceae</taxon>
        <taxon>Luminiphilus</taxon>
    </lineage>
</organism>
<dbReference type="Gene3D" id="2.30.40.10">
    <property type="entry name" value="Urease, subunit C, domain 1"/>
    <property type="match status" value="1"/>
</dbReference>
<dbReference type="HOGENOM" id="CLU_023620_4_2_6"/>
<name>B8KY23_9GAMM</name>